<feature type="compositionally biased region" description="Acidic residues" evidence="6">
    <location>
        <begin position="615"/>
        <end position="625"/>
    </location>
</feature>
<dbReference type="Gene3D" id="2.60.40.1280">
    <property type="match status" value="1"/>
</dbReference>
<keyword evidence="7" id="KW-0472">Membrane</keyword>
<evidence type="ECO:0000313" key="11">
    <source>
        <dbReference type="EMBL" id="QIL48670.1"/>
    </source>
</evidence>
<dbReference type="InterPro" id="IPR008456">
    <property type="entry name" value="Collagen-bd_dom"/>
</dbReference>
<feature type="transmembrane region" description="Helical" evidence="7">
    <location>
        <begin position="830"/>
        <end position="848"/>
    </location>
</feature>
<dbReference type="KEGG" id="vhy:G7082_09205"/>
<accession>A0A6G8AUL0</accession>
<keyword evidence="3" id="KW-0964">Secreted</keyword>
<dbReference type="InterPro" id="IPR008966">
    <property type="entry name" value="Adhesion_dom_sf"/>
</dbReference>
<keyword evidence="5" id="KW-0572">Peptidoglycan-anchor</keyword>
<dbReference type="InterPro" id="IPR011252">
    <property type="entry name" value="Fibrogen-bd_dom1"/>
</dbReference>
<evidence type="ECO:0000256" key="2">
    <source>
        <dbReference type="ARBA" id="ARBA00022512"/>
    </source>
</evidence>
<dbReference type="GO" id="GO:0005518">
    <property type="term" value="F:collagen binding"/>
    <property type="evidence" value="ECO:0007669"/>
    <property type="project" value="InterPro"/>
</dbReference>
<evidence type="ECO:0000256" key="3">
    <source>
        <dbReference type="ARBA" id="ARBA00022525"/>
    </source>
</evidence>
<dbReference type="SUPFAM" id="SSF49401">
    <property type="entry name" value="Bacterial adhesins"/>
    <property type="match status" value="2"/>
</dbReference>
<feature type="domain" description="Collagen binding" evidence="10">
    <location>
        <begin position="173"/>
        <end position="289"/>
    </location>
</feature>
<evidence type="ECO:0000259" key="9">
    <source>
        <dbReference type="Pfam" id="PF00746"/>
    </source>
</evidence>
<feature type="compositionally biased region" description="Acidic residues" evidence="6">
    <location>
        <begin position="474"/>
        <end position="484"/>
    </location>
</feature>
<dbReference type="Proteomes" id="UP000501747">
    <property type="component" value="Chromosome"/>
</dbReference>
<feature type="compositionally biased region" description="Basic and acidic residues" evidence="6">
    <location>
        <begin position="534"/>
        <end position="557"/>
    </location>
</feature>
<gene>
    <name evidence="11" type="ORF">G7082_09205</name>
</gene>
<reference evidence="11 12" key="1">
    <citation type="submission" date="2020-03" db="EMBL/GenBank/DDBJ databases">
        <title>Vagococcus sp. nov., isolated from beetles.</title>
        <authorList>
            <person name="Hyun D.-W."/>
            <person name="Bae J.-W."/>
        </authorList>
    </citation>
    <scope>NUCLEOTIDE SEQUENCE [LARGE SCALE GENOMIC DNA]</scope>
    <source>
        <strain evidence="11 12">HDW17B</strain>
    </source>
</reference>
<keyword evidence="2" id="KW-0134">Cell wall</keyword>
<feature type="signal peptide" evidence="8">
    <location>
        <begin position="1"/>
        <end position="27"/>
    </location>
</feature>
<feature type="compositionally biased region" description="Basic and acidic residues" evidence="6">
    <location>
        <begin position="581"/>
        <end position="614"/>
    </location>
</feature>
<keyword evidence="7" id="KW-1133">Transmembrane helix</keyword>
<dbReference type="Gene3D" id="2.60.40.740">
    <property type="match status" value="1"/>
</dbReference>
<keyword evidence="12" id="KW-1185">Reference proteome</keyword>
<feature type="compositionally biased region" description="Basic and acidic residues" evidence="6">
    <location>
        <begin position="487"/>
        <end position="523"/>
    </location>
</feature>
<dbReference type="Pfam" id="PF05737">
    <property type="entry name" value="Collagen_bind"/>
    <property type="match status" value="1"/>
</dbReference>
<evidence type="ECO:0000256" key="4">
    <source>
        <dbReference type="ARBA" id="ARBA00022729"/>
    </source>
</evidence>
<sequence>MKHFVKLFFMVLTVTIGGLAGHSVVSAQELSSTDFIDSISFTNTNLQQGQSSSVRVSFSEKNNLDVKPGDTITLSLPPELKGMTESDGSPRKIQLSDLGEALVYSDRVVATFNDKVKKLNHVTGTFNFGLTATRTDRTKDSVIHTNLGTTVNTQSITIKGNSNTNTGPSKYPFFWKSGDMNGSKNAVRWFLNVNMNKLEMASDVSLTDTHGPGQKFDKNNINVTVDNYLGRTQITAAEFEKKGYGTITISSDNKMIIHIRRECVRLASFSFSYETLITNNRLKAFDNSCDITYQLWGGKPLLETSSYNVTNLFSDGEASGNLETHEPVKEQEIKQPIETVDPIDSPKIKPEIPKTDVEKNEVTDPKDVKLTQPVIKVDETENSFDEESITDIETIKPEIPKTDVEKNEVTDPKDVKPTQPEIKVDETETSFEEESITDIETVKPETPKTDVEKDEVTDPKDVKPTQPVIKVDETENSFDEESITDIETVKPETPKTDVEKNEVTDPKDVKPTQPEIKVDKTENSFEEESITDIETIKPETPKTDVEKDEVTDPKDVKPTQPVIKVDETENSFDEESITDIETVKPETPKTDVEKNEVTDPKDVKPTQPEIKVDETENSFDEESITDIETIKPETPKTDVEKNEVTDPKDVKPTQPEIKVDETENSFDEESITDIETVKPETPKTDVEKNELVDSKEITTTQPKIEVKPDTSEVNFVDESEKIEEIEVITPEVPTVTIDKEEVVTPKEVTTTTPEIKVVEPKKEIKESPTKPEEPKKEITLEITPKVKEPLKDVPAVKSSFDNEAPKSNQALTLPTTTQRTLPKTGEKNNLFLVIVGTVMTSFTGLVMIRIRKSA</sequence>
<evidence type="ECO:0000256" key="1">
    <source>
        <dbReference type="ARBA" id="ARBA00004191"/>
    </source>
</evidence>
<evidence type="ECO:0000256" key="6">
    <source>
        <dbReference type="SAM" id="MobiDB-lite"/>
    </source>
</evidence>
<dbReference type="EMBL" id="CP049887">
    <property type="protein sequence ID" value="QIL48670.1"/>
    <property type="molecule type" value="Genomic_DNA"/>
</dbReference>
<protein>
    <submittedName>
        <fullName evidence="11">LPXTG cell wall anchor domain-containing protein</fullName>
    </submittedName>
</protein>
<dbReference type="GO" id="GO:0007155">
    <property type="term" value="P:cell adhesion"/>
    <property type="evidence" value="ECO:0007669"/>
    <property type="project" value="InterPro"/>
</dbReference>
<comment type="subcellular location">
    <subcellularLocation>
        <location evidence="1">Secreted</location>
        <location evidence="1">Cell wall</location>
    </subcellularLocation>
</comment>
<evidence type="ECO:0000259" key="10">
    <source>
        <dbReference type="Pfam" id="PF05737"/>
    </source>
</evidence>
<keyword evidence="7" id="KW-0812">Transmembrane</keyword>
<evidence type="ECO:0000256" key="8">
    <source>
        <dbReference type="SAM" id="SignalP"/>
    </source>
</evidence>
<proteinExistence type="predicted"/>
<feature type="domain" description="Gram-positive cocci surface proteins LPxTG" evidence="9">
    <location>
        <begin position="815"/>
        <end position="853"/>
    </location>
</feature>
<dbReference type="AlphaFoldDB" id="A0A6G8AUL0"/>
<feature type="compositionally biased region" description="Basic and acidic residues" evidence="6">
    <location>
        <begin position="440"/>
        <end position="463"/>
    </location>
</feature>
<dbReference type="NCBIfam" id="TIGR01167">
    <property type="entry name" value="LPXTG_anchor"/>
    <property type="match status" value="1"/>
</dbReference>
<keyword evidence="4 8" id="KW-0732">Signal</keyword>
<name>A0A6G8AUL0_9ENTE</name>
<feature type="compositionally biased region" description="Acidic residues" evidence="6">
    <location>
        <begin position="568"/>
        <end position="578"/>
    </location>
</feature>
<evidence type="ECO:0000256" key="5">
    <source>
        <dbReference type="ARBA" id="ARBA00023088"/>
    </source>
</evidence>
<dbReference type="Pfam" id="PF00746">
    <property type="entry name" value="Gram_pos_anchor"/>
    <property type="match status" value="1"/>
</dbReference>
<feature type="chain" id="PRO_5026348571" evidence="8">
    <location>
        <begin position="28"/>
        <end position="854"/>
    </location>
</feature>
<feature type="compositionally biased region" description="Basic and acidic residues" evidence="6">
    <location>
        <begin position="628"/>
        <end position="661"/>
    </location>
</feature>
<dbReference type="RefSeq" id="WP_166034806.1">
    <property type="nucleotide sequence ID" value="NZ_CP049887.1"/>
</dbReference>
<evidence type="ECO:0000313" key="12">
    <source>
        <dbReference type="Proteomes" id="UP000501747"/>
    </source>
</evidence>
<dbReference type="InterPro" id="IPR019931">
    <property type="entry name" value="LPXTG_anchor"/>
</dbReference>
<feature type="region of interest" description="Disordered" evidence="6">
    <location>
        <begin position="395"/>
        <end position="668"/>
    </location>
</feature>
<feature type="compositionally biased region" description="Acidic residues" evidence="6">
    <location>
        <begin position="427"/>
        <end position="437"/>
    </location>
</feature>
<evidence type="ECO:0000256" key="7">
    <source>
        <dbReference type="SAM" id="Phobius"/>
    </source>
</evidence>
<organism evidence="11 12">
    <name type="scientific">Vagococcus hydrophili</name>
    <dbReference type="NCBI Taxonomy" id="2714947"/>
    <lineage>
        <taxon>Bacteria</taxon>
        <taxon>Bacillati</taxon>
        <taxon>Bacillota</taxon>
        <taxon>Bacilli</taxon>
        <taxon>Lactobacillales</taxon>
        <taxon>Enterococcaceae</taxon>
        <taxon>Vagococcus</taxon>
    </lineage>
</organism>
<feature type="compositionally biased region" description="Basic and acidic residues" evidence="6">
    <location>
        <begin position="395"/>
        <end position="426"/>
    </location>
</feature>